<dbReference type="Pfam" id="PF01753">
    <property type="entry name" value="zf-MYND"/>
    <property type="match status" value="1"/>
</dbReference>
<gene>
    <name evidence="6" type="ORF">BT96DRAFT_978342</name>
</gene>
<evidence type="ECO:0000259" key="5">
    <source>
        <dbReference type="PROSITE" id="PS50865"/>
    </source>
</evidence>
<proteinExistence type="predicted"/>
<evidence type="ECO:0000313" key="6">
    <source>
        <dbReference type="EMBL" id="KAE9394782.1"/>
    </source>
</evidence>
<evidence type="ECO:0000256" key="4">
    <source>
        <dbReference type="PROSITE-ProRule" id="PRU00134"/>
    </source>
</evidence>
<keyword evidence="3" id="KW-0862">Zinc</keyword>
<dbReference type="PROSITE" id="PS50865">
    <property type="entry name" value="ZF_MYND_2"/>
    <property type="match status" value="1"/>
</dbReference>
<dbReference type="Proteomes" id="UP000799118">
    <property type="component" value="Unassembled WGS sequence"/>
</dbReference>
<keyword evidence="1" id="KW-0479">Metal-binding</keyword>
<name>A0A6A4H990_9AGAR</name>
<accession>A0A6A4H990</accession>
<keyword evidence="2 4" id="KW-0863">Zinc-finger</keyword>
<organism evidence="6 7">
    <name type="scientific">Gymnopus androsaceus JB14</name>
    <dbReference type="NCBI Taxonomy" id="1447944"/>
    <lineage>
        <taxon>Eukaryota</taxon>
        <taxon>Fungi</taxon>
        <taxon>Dikarya</taxon>
        <taxon>Basidiomycota</taxon>
        <taxon>Agaricomycotina</taxon>
        <taxon>Agaricomycetes</taxon>
        <taxon>Agaricomycetidae</taxon>
        <taxon>Agaricales</taxon>
        <taxon>Marasmiineae</taxon>
        <taxon>Omphalotaceae</taxon>
        <taxon>Gymnopus</taxon>
    </lineage>
</organism>
<reference evidence="6" key="1">
    <citation type="journal article" date="2019" name="Environ. Microbiol.">
        <title>Fungal ecological strategies reflected in gene transcription - a case study of two litter decomposers.</title>
        <authorList>
            <person name="Barbi F."/>
            <person name="Kohler A."/>
            <person name="Barry K."/>
            <person name="Baskaran P."/>
            <person name="Daum C."/>
            <person name="Fauchery L."/>
            <person name="Ihrmark K."/>
            <person name="Kuo A."/>
            <person name="LaButti K."/>
            <person name="Lipzen A."/>
            <person name="Morin E."/>
            <person name="Grigoriev I.V."/>
            <person name="Henrissat B."/>
            <person name="Lindahl B."/>
            <person name="Martin F."/>
        </authorList>
    </citation>
    <scope>NUCLEOTIDE SEQUENCE</scope>
    <source>
        <strain evidence="6">JB14</strain>
    </source>
</reference>
<feature type="domain" description="MYND-type" evidence="5">
    <location>
        <begin position="429"/>
        <end position="469"/>
    </location>
</feature>
<evidence type="ECO:0000313" key="7">
    <source>
        <dbReference type="Proteomes" id="UP000799118"/>
    </source>
</evidence>
<dbReference type="GO" id="GO:0008270">
    <property type="term" value="F:zinc ion binding"/>
    <property type="evidence" value="ECO:0007669"/>
    <property type="project" value="UniProtKB-KW"/>
</dbReference>
<evidence type="ECO:0000256" key="1">
    <source>
        <dbReference type="ARBA" id="ARBA00022723"/>
    </source>
</evidence>
<dbReference type="InterPro" id="IPR002893">
    <property type="entry name" value="Znf_MYND"/>
</dbReference>
<sequence>MSQRLQIELLQRQALSGKPESRVALKRLCSLATDSHYATSVVSTLLSFLSHNQPPEVAIALDLDDLNIPDSDTTMALAIFWAVYMGVSAQSQRRISTTNSEMMMPLRESCPAIHAWSSFLIKAYVEPDLNANGALERTACQVLNTVVLLFSVLSRMNIFTQEFIVGLGAGDLIVRSHMYALFIGTSIESPAVSFKTSSWILDGCLAEWDNLWADVYSRCIKDLDPRLIPILARILSRFASQRPLNYSMLHPWLRILTTVVSACDTFHQRFLQHRSVYFITHIIGRISKTLSSQNAITDDVLGTLRWCVQYLYYAIKQGGYDSISLSIDSRLLESLWRLSQLTTQNLHMHQYFPFMDFFGDILGSISTGSLYRSVQKSLERHWHALREIQFSSDSSSSKAERIWGDFKKSVKKRIALRYAWEAEVKLCSNPKCDAPPRTKVFRCYGCKIAFYCGRLCQKAHWIQKHHQECPEHIKRLGDGFPRSPEERDLTLIRCILRSELWSIRFDLLQQQTYRKAFNAAHNLPTGYLVNFIDLTVLPLAGEPAMKTWTLDEAKRNVGSAYDLRFDNEVQKLQEEQEHGPIVAVKIPHSGHVLYVLMILEKTHVLGDYGIRGRINRQSLL</sequence>
<dbReference type="EMBL" id="ML769543">
    <property type="protein sequence ID" value="KAE9394782.1"/>
    <property type="molecule type" value="Genomic_DNA"/>
</dbReference>
<dbReference type="SUPFAM" id="SSF144232">
    <property type="entry name" value="HIT/MYND zinc finger-like"/>
    <property type="match status" value="1"/>
</dbReference>
<protein>
    <recommendedName>
        <fullName evidence="5">MYND-type domain-containing protein</fullName>
    </recommendedName>
</protein>
<dbReference type="AlphaFoldDB" id="A0A6A4H990"/>
<evidence type="ECO:0000256" key="2">
    <source>
        <dbReference type="ARBA" id="ARBA00022771"/>
    </source>
</evidence>
<dbReference type="Gene3D" id="6.10.140.2220">
    <property type="match status" value="1"/>
</dbReference>
<evidence type="ECO:0000256" key="3">
    <source>
        <dbReference type="ARBA" id="ARBA00022833"/>
    </source>
</evidence>
<keyword evidence="7" id="KW-1185">Reference proteome</keyword>
<dbReference type="OrthoDB" id="432970at2759"/>